<comment type="similarity">
    <text evidence="2">Belongs to the Nudix hydrolase family. NudF subfamily.</text>
</comment>
<keyword evidence="6" id="KW-0378">Hydrolase</keyword>
<keyword evidence="17" id="KW-1185">Reference proteome</keyword>
<dbReference type="AlphaFoldDB" id="A0A5D0RK59"/>
<dbReference type="CDD" id="cd24155">
    <property type="entry name" value="NUDIX_ADPRase"/>
    <property type="match status" value="1"/>
</dbReference>
<sequence>MSELPLFLFGTLCHDGLRAAVLGPGAGEAVPATLPGHAVCRVRGEAFPMLVPGERAQGLLITPDAEARARADFFELGFGYRLRKVSVETAAGPAQALAYFPENGANTPDGPWRLEDWARDWADIWIAAAAEAVGYFGAIAPEDLARRWPTITMRAASRVRARAPAPTTLRSRFASGADVEKLRLRRPYCDYFMLEEQDLRHRRFDGGMSPVVTRAGFVGGDAATVLPYDPARDEVLVIEQFRAAPYLRGDPHPWTLEPIAGRIDAGETPQDCARREAREEAGLAVGALHDVAEYYPSPGAVAEFIFSYVGIADLAGRDGETGGVDHEDEDIRAHVIGFDRLMQLVESGEAGTGPLVMSAYWLALHRDRLRG</sequence>
<comment type="catalytic activity">
    <reaction evidence="12">
        <text>ADP-D-ribose + H2O = D-ribose 5-phosphate + AMP + 2 H(+)</text>
        <dbReference type="Rhea" id="RHEA:10412"/>
        <dbReference type="ChEBI" id="CHEBI:15377"/>
        <dbReference type="ChEBI" id="CHEBI:15378"/>
        <dbReference type="ChEBI" id="CHEBI:57967"/>
        <dbReference type="ChEBI" id="CHEBI:78346"/>
        <dbReference type="ChEBI" id="CHEBI:456215"/>
        <dbReference type="EC" id="3.6.1.13"/>
    </reaction>
</comment>
<feature type="binding site" evidence="13">
    <location>
        <position position="280"/>
    </location>
    <ligand>
        <name>Mg(2+)</name>
        <dbReference type="ChEBI" id="CHEBI:18420"/>
        <label>1</label>
    </ligand>
</feature>
<evidence type="ECO:0000259" key="15">
    <source>
        <dbReference type="PROSITE" id="PS51462"/>
    </source>
</evidence>
<evidence type="ECO:0000256" key="11">
    <source>
        <dbReference type="ARBA" id="ARBA00033056"/>
    </source>
</evidence>
<dbReference type="InterPro" id="IPR013024">
    <property type="entry name" value="GGCT-like"/>
</dbReference>
<dbReference type="Gene3D" id="3.90.79.10">
    <property type="entry name" value="Nucleoside Triphosphate Pyrophosphohydrolase"/>
    <property type="match status" value="1"/>
</dbReference>
<evidence type="ECO:0000256" key="13">
    <source>
        <dbReference type="PIRSR" id="PIRSR604385-2"/>
    </source>
</evidence>
<dbReference type="PANTHER" id="PTHR11839">
    <property type="entry name" value="UDP/ADP-SUGAR PYROPHOSPHATASE"/>
    <property type="match status" value="1"/>
</dbReference>
<evidence type="ECO:0000256" key="2">
    <source>
        <dbReference type="ARBA" id="ARBA00007482"/>
    </source>
</evidence>
<feature type="binding site" evidence="13">
    <location>
        <position position="329"/>
    </location>
    <ligand>
        <name>Mg(2+)</name>
        <dbReference type="ChEBI" id="CHEBI:18420"/>
        <label>1</label>
    </ligand>
</feature>
<evidence type="ECO:0000256" key="12">
    <source>
        <dbReference type="ARBA" id="ARBA00049546"/>
    </source>
</evidence>
<dbReference type="SUPFAM" id="SSF110857">
    <property type="entry name" value="Gamma-glutamyl cyclotransferase-like"/>
    <property type="match status" value="1"/>
</dbReference>
<dbReference type="GO" id="GO:0005829">
    <property type="term" value="C:cytosol"/>
    <property type="evidence" value="ECO:0007669"/>
    <property type="project" value="TreeGrafter"/>
</dbReference>
<feature type="binding site" evidence="13">
    <location>
        <position position="260"/>
    </location>
    <ligand>
        <name>Mg(2+)</name>
        <dbReference type="ChEBI" id="CHEBI:18420"/>
        <label>1</label>
    </ligand>
</feature>
<dbReference type="CDD" id="cd06661">
    <property type="entry name" value="GGCT_like"/>
    <property type="match status" value="1"/>
</dbReference>
<accession>A0A5D0RK59</accession>
<gene>
    <name evidence="16" type="ORF">FVF75_09220</name>
</gene>
<dbReference type="PROSITE" id="PS51462">
    <property type="entry name" value="NUDIX"/>
    <property type="match status" value="1"/>
</dbReference>
<dbReference type="NCBIfam" id="TIGR00052">
    <property type="entry name" value="nudix-type nucleoside diphosphatase, YffH/AdpP family"/>
    <property type="match status" value="1"/>
</dbReference>
<comment type="function">
    <text evidence="8">Acts on ADP-mannose and ADP-glucose as well as ADP-ribose. Prevents glycogen biosynthesis. The reaction catalyzed by this enzyme is a limiting step of the gluconeogenic process.</text>
</comment>
<evidence type="ECO:0000313" key="17">
    <source>
        <dbReference type="Proteomes" id="UP000322080"/>
    </source>
</evidence>
<dbReference type="InterPro" id="IPR004385">
    <property type="entry name" value="NDP_pyrophosphatase"/>
</dbReference>
<feature type="domain" description="Nudix hydrolase" evidence="15">
    <location>
        <begin position="218"/>
        <end position="358"/>
    </location>
</feature>
<dbReference type="EC" id="3.6.1.13" evidence="3"/>
<dbReference type="InterPro" id="IPR015797">
    <property type="entry name" value="NUDIX_hydrolase-like_dom_sf"/>
</dbReference>
<evidence type="ECO:0000256" key="9">
    <source>
        <dbReference type="ARBA" id="ARBA00030162"/>
    </source>
</evidence>
<feature type="binding site" evidence="13">
    <location>
        <position position="276"/>
    </location>
    <ligand>
        <name>Mg(2+)</name>
        <dbReference type="ChEBI" id="CHEBI:18420"/>
        <label>1</label>
    </ligand>
</feature>
<feature type="short sequence motif" description="Nudix box" evidence="14">
    <location>
        <begin position="261"/>
        <end position="283"/>
    </location>
</feature>
<dbReference type="Proteomes" id="UP000322080">
    <property type="component" value="Unassembled WGS sequence"/>
</dbReference>
<evidence type="ECO:0000313" key="16">
    <source>
        <dbReference type="EMBL" id="TYB81296.1"/>
    </source>
</evidence>
<comment type="caution">
    <text evidence="16">The sequence shown here is derived from an EMBL/GenBank/DDBJ whole genome shotgun (WGS) entry which is preliminary data.</text>
</comment>
<protein>
    <recommendedName>
        <fullName evidence="4">ADP-ribose pyrophosphatase</fullName>
        <ecNumber evidence="3">3.6.1.13</ecNumber>
    </recommendedName>
    <alternativeName>
        <fullName evidence="9">ADP-ribose diphosphatase</fullName>
    </alternativeName>
    <alternativeName>
        <fullName evidence="11">ADP-ribose phosphohydrolase</fullName>
    </alternativeName>
    <alternativeName>
        <fullName evidence="10">Adenosine diphosphoribose pyrophosphatase</fullName>
    </alternativeName>
</protein>
<evidence type="ECO:0000256" key="4">
    <source>
        <dbReference type="ARBA" id="ARBA00013297"/>
    </source>
</evidence>
<dbReference type="Pfam" id="PF00293">
    <property type="entry name" value="NUDIX"/>
    <property type="match status" value="1"/>
</dbReference>
<organism evidence="16 17">
    <name type="scientific">Maritimibacter fusiformis</name>
    <dbReference type="NCBI Taxonomy" id="2603819"/>
    <lineage>
        <taxon>Bacteria</taxon>
        <taxon>Pseudomonadati</taxon>
        <taxon>Pseudomonadota</taxon>
        <taxon>Alphaproteobacteria</taxon>
        <taxon>Rhodobacterales</taxon>
        <taxon>Roseobacteraceae</taxon>
        <taxon>Maritimibacter</taxon>
    </lineage>
</organism>
<dbReference type="InterPro" id="IPR009288">
    <property type="entry name" value="AIG2-like_dom"/>
</dbReference>
<keyword evidence="5 13" id="KW-0479">Metal-binding</keyword>
<comment type="cofactor">
    <cofactor evidence="1 13">
        <name>Mg(2+)</name>
        <dbReference type="ChEBI" id="CHEBI:18420"/>
    </cofactor>
</comment>
<keyword evidence="7 13" id="KW-0460">Magnesium</keyword>
<dbReference type="PANTHER" id="PTHR11839:SF5">
    <property type="entry name" value="ADP-RIBOSE PYROPHOSPHATASE"/>
    <property type="match status" value="1"/>
</dbReference>
<dbReference type="Pfam" id="PF06094">
    <property type="entry name" value="GGACT"/>
    <property type="match status" value="1"/>
</dbReference>
<reference evidence="16 17" key="1">
    <citation type="submission" date="2019-08" db="EMBL/GenBank/DDBJ databases">
        <title>Identification of a novel species of the genus Boseongicola.</title>
        <authorList>
            <person name="Zhang X.-Q."/>
        </authorList>
    </citation>
    <scope>NUCLEOTIDE SEQUENCE [LARGE SCALE GENOMIC DNA]</scope>
    <source>
        <strain evidence="16 17">HY14</strain>
    </source>
</reference>
<evidence type="ECO:0000256" key="5">
    <source>
        <dbReference type="ARBA" id="ARBA00022723"/>
    </source>
</evidence>
<dbReference type="GO" id="GO:0019693">
    <property type="term" value="P:ribose phosphate metabolic process"/>
    <property type="evidence" value="ECO:0007669"/>
    <property type="project" value="TreeGrafter"/>
</dbReference>
<dbReference type="PROSITE" id="PS00893">
    <property type="entry name" value="NUDIX_BOX"/>
    <property type="match status" value="1"/>
</dbReference>
<dbReference type="InterPro" id="IPR036568">
    <property type="entry name" value="GGCT-like_sf"/>
</dbReference>
<dbReference type="EMBL" id="VSIY01000006">
    <property type="protein sequence ID" value="TYB81296.1"/>
    <property type="molecule type" value="Genomic_DNA"/>
</dbReference>
<evidence type="ECO:0000256" key="3">
    <source>
        <dbReference type="ARBA" id="ARBA00012453"/>
    </source>
</evidence>
<dbReference type="InterPro" id="IPR000086">
    <property type="entry name" value="NUDIX_hydrolase_dom"/>
</dbReference>
<evidence type="ECO:0000256" key="10">
    <source>
        <dbReference type="ARBA" id="ARBA00030308"/>
    </source>
</evidence>
<evidence type="ECO:0000256" key="8">
    <source>
        <dbReference type="ARBA" id="ARBA00025164"/>
    </source>
</evidence>
<dbReference type="GO" id="GO:0019144">
    <property type="term" value="F:ADP-sugar diphosphatase activity"/>
    <property type="evidence" value="ECO:0007669"/>
    <property type="project" value="TreeGrafter"/>
</dbReference>
<evidence type="ECO:0000256" key="6">
    <source>
        <dbReference type="ARBA" id="ARBA00022801"/>
    </source>
</evidence>
<proteinExistence type="inferred from homology"/>
<dbReference type="GO" id="GO:0006753">
    <property type="term" value="P:nucleoside phosphate metabolic process"/>
    <property type="evidence" value="ECO:0007669"/>
    <property type="project" value="TreeGrafter"/>
</dbReference>
<dbReference type="SUPFAM" id="SSF55811">
    <property type="entry name" value="Nudix"/>
    <property type="match status" value="1"/>
</dbReference>
<evidence type="ECO:0000256" key="14">
    <source>
        <dbReference type="PIRSR" id="PIRSR604385-3"/>
    </source>
</evidence>
<name>A0A5D0RK59_9RHOB</name>
<evidence type="ECO:0000256" key="1">
    <source>
        <dbReference type="ARBA" id="ARBA00001946"/>
    </source>
</evidence>
<dbReference type="RefSeq" id="WP_148377690.1">
    <property type="nucleotide sequence ID" value="NZ_VSIY01000006.1"/>
</dbReference>
<dbReference type="Gene3D" id="3.10.490.10">
    <property type="entry name" value="Gamma-glutamyl cyclotransferase-like"/>
    <property type="match status" value="1"/>
</dbReference>
<dbReference type="GO" id="GO:0047631">
    <property type="term" value="F:ADP-ribose diphosphatase activity"/>
    <property type="evidence" value="ECO:0007669"/>
    <property type="project" value="UniProtKB-EC"/>
</dbReference>
<dbReference type="GO" id="GO:0046872">
    <property type="term" value="F:metal ion binding"/>
    <property type="evidence" value="ECO:0007669"/>
    <property type="project" value="UniProtKB-KW"/>
</dbReference>
<evidence type="ECO:0000256" key="7">
    <source>
        <dbReference type="ARBA" id="ARBA00022842"/>
    </source>
</evidence>
<dbReference type="InterPro" id="IPR020084">
    <property type="entry name" value="NUDIX_hydrolase_CS"/>
</dbReference>